<evidence type="ECO:0008006" key="4">
    <source>
        <dbReference type="Google" id="ProtNLM"/>
    </source>
</evidence>
<reference evidence="2" key="1">
    <citation type="submission" date="2023-04" db="EMBL/GenBank/DDBJ databases">
        <title>Complete genomes of S. dygalactiae subsp equisimilis isolates causing bacteremia in cancer patients.</title>
        <authorList>
            <person name="Anand S."/>
            <person name="Arias J."/>
            <person name="Delafuente J."/>
            <person name="Elgamal H."/>
            <person name="Prevost T."/>
            <person name="Liu X."/>
            <person name="Kalia A."/>
        </authorList>
    </citation>
    <scope>NUCLEOTIDE SEQUENCE</scope>
    <source>
        <strain evidence="2">UT_120444</strain>
    </source>
</reference>
<organism evidence="2 3">
    <name type="scientific">Streptococcus dysgalactiae subsp. equisimilis</name>
    <name type="common">Streptococcus equisimilis</name>
    <dbReference type="NCBI Taxonomy" id="119602"/>
    <lineage>
        <taxon>Bacteria</taxon>
        <taxon>Bacillati</taxon>
        <taxon>Bacillota</taxon>
        <taxon>Bacilli</taxon>
        <taxon>Lactobacillales</taxon>
        <taxon>Streptococcaceae</taxon>
        <taxon>Streptococcus</taxon>
    </lineage>
</organism>
<dbReference type="EMBL" id="CP125360">
    <property type="protein sequence ID" value="WHM79669.1"/>
    <property type="molecule type" value="Genomic_DNA"/>
</dbReference>
<proteinExistence type="predicted"/>
<gene>
    <name evidence="2" type="ORF">OPT59_02915</name>
</gene>
<accession>A0AB38Y264</accession>
<dbReference type="Proteomes" id="UP001237475">
    <property type="component" value="Chromosome"/>
</dbReference>
<keyword evidence="1" id="KW-0175">Coiled coil</keyword>
<evidence type="ECO:0000313" key="3">
    <source>
        <dbReference type="Proteomes" id="UP001237475"/>
    </source>
</evidence>
<feature type="coiled-coil region" evidence="1">
    <location>
        <begin position="411"/>
        <end position="459"/>
    </location>
</feature>
<name>A0AB38Y264_STREQ</name>
<evidence type="ECO:0000256" key="1">
    <source>
        <dbReference type="SAM" id="Coils"/>
    </source>
</evidence>
<dbReference type="AlphaFoldDB" id="A0AB38Y264"/>
<dbReference type="RefSeq" id="WP_283151526.1">
    <property type="nucleotide sequence ID" value="NZ_CP125360.1"/>
</dbReference>
<protein>
    <recommendedName>
        <fullName evidence="4">CHAT domain-containing protein</fullName>
    </recommendedName>
</protein>
<sequence>MQKVIITNKKSDYLLKLAKCKELILYSKTGNLDYFKLDDRVRRDLSSLDLEILYADDRDYAIAEALAQCTEAKFWKIETEVLLNKKKHYIFITEYAMSESLDSLIMSLSKYNITYLVAYNLEALSVLIAKFLYGNKFCGKTNMILNMLDSSIKDISREDFHIINRKGNVFEKLSNLKEINYLSAIVHGNGNLIYLGQEKLVSKAVAADSGDTILANFLDLKRNKVIFLASCFGTMISGNSNLDDLIKSNVDTIITYRGLKENGYAECSWFTLLNYFGFQYDEIVRIINKNLKNRTVDAPRYSLIGSSENTLKAPPCCEYQFEGNYILCHTENENQFYFGKCKLPSDYKQFVLACKERISWIVEDGYIYLMGETSFLPKGIDVVTIPNDSILDFGVLSDTLSLNGGLNNKNLKKLMGEVENLSLGLSQMTEEFLCFTDKAEKYQKKLTNLKRKRSELIESFLNETITSKQTTYSPLSEKYSMHFTVSDISTVEDKCPYCNFEITRKVLKKTMNSSYNRVIFSCNNCGQIQDLGNVDELIDVAIENSIEDDKTLKVNIKLHDFKGKVRCGVGLITKGALPSVITKNCVGNDEMQFLFESDLISDHNLIKVYLMYENNLFIISKPYRKEAE</sequence>
<evidence type="ECO:0000313" key="2">
    <source>
        <dbReference type="EMBL" id="WHM79669.1"/>
    </source>
</evidence>